<dbReference type="Pfam" id="PF03602">
    <property type="entry name" value="Cons_hypoth95"/>
    <property type="match status" value="1"/>
</dbReference>
<dbReference type="PROSITE" id="PS00092">
    <property type="entry name" value="N6_MTASE"/>
    <property type="match status" value="1"/>
</dbReference>
<keyword evidence="2 3" id="KW-0808">Transferase</keyword>
<dbReference type="Gene3D" id="3.40.50.150">
    <property type="entry name" value="Vaccinia Virus protein VP39"/>
    <property type="match status" value="1"/>
</dbReference>
<dbReference type="InterPro" id="IPR029063">
    <property type="entry name" value="SAM-dependent_MTases_sf"/>
</dbReference>
<gene>
    <name evidence="3" type="primary">rsmD</name>
    <name evidence="3" type="ORF">NJQ99_00150</name>
</gene>
<dbReference type="GO" id="GO:0003676">
    <property type="term" value="F:nucleic acid binding"/>
    <property type="evidence" value="ECO:0007669"/>
    <property type="project" value="InterPro"/>
</dbReference>
<reference evidence="3" key="1">
    <citation type="submission" date="2022-06" db="EMBL/GenBank/DDBJ databases">
        <title>Isolation and Genomics of Futiania mangrovii gen. nov., sp. nov., a Rare and Metabolically-versatile member in the Class Alphaproteobacteria.</title>
        <authorList>
            <person name="Liu L."/>
            <person name="Huang W.-C."/>
            <person name="Pan J."/>
            <person name="Li J."/>
            <person name="Huang Y."/>
            <person name="Du H."/>
            <person name="Liu Y."/>
            <person name="Li M."/>
        </authorList>
    </citation>
    <scope>NUCLEOTIDE SEQUENCE</scope>
    <source>
        <strain evidence="3">FT118</strain>
    </source>
</reference>
<dbReference type="EC" id="2.1.1.171" evidence="3"/>
<dbReference type="Proteomes" id="UP001055804">
    <property type="component" value="Unassembled WGS sequence"/>
</dbReference>
<dbReference type="NCBIfam" id="TIGR00095">
    <property type="entry name" value="16S rRNA (guanine(966)-N(2))-methyltransferase RsmD"/>
    <property type="match status" value="1"/>
</dbReference>
<keyword evidence="1 3" id="KW-0489">Methyltransferase</keyword>
<dbReference type="PIRSF" id="PIRSF004553">
    <property type="entry name" value="CHP00095"/>
    <property type="match status" value="1"/>
</dbReference>
<proteinExistence type="predicted"/>
<dbReference type="PANTHER" id="PTHR43542:SF1">
    <property type="entry name" value="METHYLTRANSFERASE"/>
    <property type="match status" value="1"/>
</dbReference>
<evidence type="ECO:0000313" key="3">
    <source>
        <dbReference type="EMBL" id="MCP1334815.1"/>
    </source>
</evidence>
<organism evidence="3 4">
    <name type="scientific">Futiania mangrovi</name>
    <dbReference type="NCBI Taxonomy" id="2959716"/>
    <lineage>
        <taxon>Bacteria</taxon>
        <taxon>Pseudomonadati</taxon>
        <taxon>Pseudomonadota</taxon>
        <taxon>Alphaproteobacteria</taxon>
        <taxon>Futianiales</taxon>
        <taxon>Futianiaceae</taxon>
        <taxon>Futiania</taxon>
    </lineage>
</organism>
<keyword evidence="4" id="KW-1185">Reference proteome</keyword>
<name>A0A9J6PDX0_9PROT</name>
<dbReference type="PANTHER" id="PTHR43542">
    <property type="entry name" value="METHYLTRANSFERASE"/>
    <property type="match status" value="1"/>
</dbReference>
<dbReference type="InterPro" id="IPR002052">
    <property type="entry name" value="DNA_methylase_N6_adenine_CS"/>
</dbReference>
<comment type="caution">
    <text evidence="3">The sequence shown here is derived from an EMBL/GenBank/DDBJ whole genome shotgun (WGS) entry which is preliminary data.</text>
</comment>
<accession>A0A9J6PDX0</accession>
<dbReference type="SUPFAM" id="SSF53335">
    <property type="entry name" value="S-adenosyl-L-methionine-dependent methyltransferases"/>
    <property type="match status" value="1"/>
</dbReference>
<evidence type="ECO:0000256" key="2">
    <source>
        <dbReference type="ARBA" id="ARBA00022679"/>
    </source>
</evidence>
<dbReference type="GO" id="GO:0052913">
    <property type="term" value="F:16S rRNA (guanine(966)-N(2))-methyltransferase activity"/>
    <property type="evidence" value="ECO:0007669"/>
    <property type="project" value="UniProtKB-EC"/>
</dbReference>
<dbReference type="EMBL" id="JAMZFT010000001">
    <property type="protein sequence ID" value="MCP1334815.1"/>
    <property type="molecule type" value="Genomic_DNA"/>
</dbReference>
<dbReference type="AlphaFoldDB" id="A0A9J6PDX0"/>
<evidence type="ECO:0000256" key="1">
    <source>
        <dbReference type="ARBA" id="ARBA00022603"/>
    </source>
</evidence>
<dbReference type="InterPro" id="IPR004398">
    <property type="entry name" value="RNA_MeTrfase_RsmD"/>
</dbReference>
<dbReference type="RefSeq" id="WP_269330783.1">
    <property type="nucleotide sequence ID" value="NZ_JAMZFT010000001.1"/>
</dbReference>
<dbReference type="CDD" id="cd02440">
    <property type="entry name" value="AdoMet_MTases"/>
    <property type="match status" value="1"/>
</dbReference>
<sequence length="187" mass="19622">MRIIAGRWRGKQLAGPKDARVRPTTDRVKEALFNVLSHAPWAPEIAGARVLDLFAGSGALGLEALSRGAHRVCLVDNHAESRALVRRNIEALGATGATKLFSRSATDLGPMPAVAGGPFALVFCDPPYCSGLGPVALASAGAGGWLAEGAVCVLELDKGEEVPEIEGFETLDDRTYGETRLVFLTAA</sequence>
<evidence type="ECO:0000313" key="4">
    <source>
        <dbReference type="Proteomes" id="UP001055804"/>
    </source>
</evidence>
<protein>
    <submittedName>
        <fullName evidence="3">16S rRNA (Guanine(966)-N(2))-methyltransferase RsmD</fullName>
        <ecNumber evidence="3">2.1.1.171</ecNumber>
    </submittedName>
</protein>